<name>A0A1Y2LRR3_EPING</name>
<accession>A0A1Y2LRR3</accession>
<dbReference type="OMA" id="RSHDNHA"/>
<feature type="compositionally biased region" description="Basic and acidic residues" evidence="1">
    <location>
        <begin position="1"/>
        <end position="18"/>
    </location>
</feature>
<evidence type="ECO:0000313" key="2">
    <source>
        <dbReference type="EMBL" id="OSS46566.1"/>
    </source>
</evidence>
<organism evidence="2 3">
    <name type="scientific">Epicoccum nigrum</name>
    <name type="common">Soil fungus</name>
    <name type="synonym">Epicoccum purpurascens</name>
    <dbReference type="NCBI Taxonomy" id="105696"/>
    <lineage>
        <taxon>Eukaryota</taxon>
        <taxon>Fungi</taxon>
        <taxon>Dikarya</taxon>
        <taxon>Ascomycota</taxon>
        <taxon>Pezizomycotina</taxon>
        <taxon>Dothideomycetes</taxon>
        <taxon>Pleosporomycetidae</taxon>
        <taxon>Pleosporales</taxon>
        <taxon>Pleosporineae</taxon>
        <taxon>Didymellaceae</taxon>
        <taxon>Epicoccum</taxon>
    </lineage>
</organism>
<reference evidence="2 3" key="1">
    <citation type="journal article" date="2017" name="Genome Announc.">
        <title>Genome sequence of the saprophytic ascomycete Epicoccum nigrum ICMP 19927 strain isolated from New Zealand.</title>
        <authorList>
            <person name="Fokin M."/>
            <person name="Fleetwood D."/>
            <person name="Weir B.S."/>
            <person name="Villas-Boas S.G."/>
        </authorList>
    </citation>
    <scope>NUCLEOTIDE SEQUENCE [LARGE SCALE GENOMIC DNA]</scope>
    <source>
        <strain evidence="2 3">ICMP 19927</strain>
    </source>
</reference>
<dbReference type="STRING" id="105696.A0A1Y2LRR3"/>
<evidence type="ECO:0000313" key="3">
    <source>
        <dbReference type="Proteomes" id="UP000193240"/>
    </source>
</evidence>
<dbReference type="Pfam" id="PF04119">
    <property type="entry name" value="HSP9_HSP12"/>
    <property type="match status" value="1"/>
</dbReference>
<dbReference type="InParanoid" id="A0A1Y2LRR3"/>
<proteinExistence type="predicted"/>
<dbReference type="InterPro" id="IPR007250">
    <property type="entry name" value="HSP9_HSP12"/>
</dbReference>
<feature type="region of interest" description="Disordered" evidence="1">
    <location>
        <begin position="1"/>
        <end position="89"/>
    </location>
</feature>
<dbReference type="Proteomes" id="UP000193240">
    <property type="component" value="Unassembled WGS sequence"/>
</dbReference>
<feature type="compositionally biased region" description="Basic and acidic residues" evidence="1">
    <location>
        <begin position="59"/>
        <end position="68"/>
    </location>
</feature>
<dbReference type="Gene3D" id="6.10.280.100">
    <property type="match status" value="1"/>
</dbReference>
<feature type="compositionally biased region" description="Basic and acidic residues" evidence="1">
    <location>
        <begin position="39"/>
        <end position="48"/>
    </location>
</feature>
<sequence length="89" mass="9418">MSEAARKDFHTKAEEKLTPDSSKSTLDKTKESLTGAADKTAREAEPDSNKTTAQSLGDKVSRTKDNEVHGSTGESVGDKVKGALGMGKH</sequence>
<dbReference type="AlphaFoldDB" id="A0A1Y2LRR3"/>
<dbReference type="EMBL" id="KZ107851">
    <property type="protein sequence ID" value="OSS46566.1"/>
    <property type="molecule type" value="Genomic_DNA"/>
</dbReference>
<gene>
    <name evidence="2" type="ORF">B5807_08427</name>
</gene>
<dbReference type="FunCoup" id="A0A1Y2LRR3">
    <property type="interactions" value="103"/>
</dbReference>
<dbReference type="PIRSF" id="PIRSF002590">
    <property type="entry name" value="HSP9/HSP12_fun"/>
    <property type="match status" value="1"/>
</dbReference>
<keyword evidence="3" id="KW-1185">Reference proteome</keyword>
<evidence type="ECO:0000256" key="1">
    <source>
        <dbReference type="SAM" id="MobiDB-lite"/>
    </source>
</evidence>
<evidence type="ECO:0008006" key="4">
    <source>
        <dbReference type="Google" id="ProtNLM"/>
    </source>
</evidence>
<protein>
    <recommendedName>
        <fullName evidence="4">Chaperone/heat shock protein Hsp12</fullName>
    </recommendedName>
</protein>